<dbReference type="Gene3D" id="3.60.21.10">
    <property type="match status" value="1"/>
</dbReference>
<accession>A0ABD6EY85</accession>
<keyword evidence="3" id="KW-0464">Manganese</keyword>
<dbReference type="Proteomes" id="UP001608902">
    <property type="component" value="Unassembled WGS sequence"/>
</dbReference>
<name>A0ABD6EY85_9BILA</name>
<dbReference type="InterPro" id="IPR006186">
    <property type="entry name" value="Ser/Thr-sp_prot-phosphatase"/>
</dbReference>
<dbReference type="PROSITE" id="PS00125">
    <property type="entry name" value="SER_THR_PHOSPHATASE"/>
    <property type="match status" value="1"/>
</dbReference>
<dbReference type="InterPro" id="IPR004843">
    <property type="entry name" value="Calcineurin-like_PHP"/>
</dbReference>
<dbReference type="AlphaFoldDB" id="A0ABD6EY85"/>
<dbReference type="InterPro" id="IPR029052">
    <property type="entry name" value="Metallo-depent_PP-like"/>
</dbReference>
<dbReference type="SUPFAM" id="SSF56300">
    <property type="entry name" value="Metallo-dependent phosphatases"/>
    <property type="match status" value="1"/>
</dbReference>
<comment type="cofactor">
    <cofactor evidence="1">
        <name>Mn(2+)</name>
        <dbReference type="ChEBI" id="CHEBI:29035"/>
    </cofactor>
</comment>
<comment type="catalytic activity">
    <reaction evidence="4">
        <text>O-phospho-L-threonyl-[protein] + H2O = L-threonyl-[protein] + phosphate</text>
        <dbReference type="Rhea" id="RHEA:47004"/>
        <dbReference type="Rhea" id="RHEA-COMP:11060"/>
        <dbReference type="Rhea" id="RHEA-COMP:11605"/>
        <dbReference type="ChEBI" id="CHEBI:15377"/>
        <dbReference type="ChEBI" id="CHEBI:30013"/>
        <dbReference type="ChEBI" id="CHEBI:43474"/>
        <dbReference type="ChEBI" id="CHEBI:61977"/>
        <dbReference type="EC" id="3.1.3.16"/>
    </reaction>
</comment>
<keyword evidence="4" id="KW-0378">Hydrolase</keyword>
<dbReference type="PRINTS" id="PR00114">
    <property type="entry name" value="STPHPHTASE"/>
</dbReference>
<sequence>MPLKRSHVELMIRSFKQNRIIHPSYMLMILREARQIFKSFPNIVHMSTAISKQITVCGDLHGKFDDLSIILYKNGYPSVDNPYIFNGDFVDRGGQSIEVFLILCSLVILNPSVVVLNRGNHEDHIMNLRYGFVKEIMTKYKDSAKTVISLLEDIFGWLPLATIIDDDIFVTHGGISERTDIGELNKINRHSYISLLRPPISECEKTGKKVVNISEWKQVLDVLWSDPKSQNGCWPNSFRGGGSYFGPDISKKFLQK</sequence>
<evidence type="ECO:0000256" key="2">
    <source>
        <dbReference type="ARBA" id="ARBA00022723"/>
    </source>
</evidence>
<dbReference type="InterPro" id="IPR051134">
    <property type="entry name" value="PPP_phosphatase"/>
</dbReference>
<evidence type="ECO:0000313" key="6">
    <source>
        <dbReference type="EMBL" id="MFH4982033.1"/>
    </source>
</evidence>
<evidence type="ECO:0000313" key="7">
    <source>
        <dbReference type="Proteomes" id="UP001608902"/>
    </source>
</evidence>
<dbReference type="GO" id="GO:0004722">
    <property type="term" value="F:protein serine/threonine phosphatase activity"/>
    <property type="evidence" value="ECO:0007669"/>
    <property type="project" value="UniProtKB-EC"/>
</dbReference>
<dbReference type="Pfam" id="PF00149">
    <property type="entry name" value="Metallophos"/>
    <property type="match status" value="1"/>
</dbReference>
<dbReference type="EMBL" id="JBGFUD010008361">
    <property type="protein sequence ID" value="MFH4982033.1"/>
    <property type="molecule type" value="Genomic_DNA"/>
</dbReference>
<keyword evidence="7" id="KW-1185">Reference proteome</keyword>
<dbReference type="EC" id="3.1.3.16" evidence="4"/>
<feature type="domain" description="Serine/threonine specific protein phosphatases" evidence="5">
    <location>
        <begin position="117"/>
        <end position="122"/>
    </location>
</feature>
<gene>
    <name evidence="6" type="ORF">AB6A40_008742</name>
</gene>
<evidence type="ECO:0000259" key="5">
    <source>
        <dbReference type="PROSITE" id="PS00125"/>
    </source>
</evidence>
<evidence type="ECO:0000256" key="1">
    <source>
        <dbReference type="ARBA" id="ARBA00001936"/>
    </source>
</evidence>
<protein>
    <recommendedName>
        <fullName evidence="4">Serine/threonine-protein phosphatase</fullName>
        <ecNumber evidence="4">3.1.3.16</ecNumber>
    </recommendedName>
</protein>
<proteinExistence type="inferred from homology"/>
<comment type="similarity">
    <text evidence="4">Belongs to the PPP phosphatase family.</text>
</comment>
<dbReference type="PANTHER" id="PTHR45668">
    <property type="entry name" value="SERINE/THREONINE-PROTEIN PHOSPHATASE 5-RELATED"/>
    <property type="match status" value="1"/>
</dbReference>
<reference evidence="6 7" key="1">
    <citation type="submission" date="2024-08" db="EMBL/GenBank/DDBJ databases">
        <title>Gnathostoma spinigerum genome.</title>
        <authorList>
            <person name="Gonzalez-Bertolin B."/>
            <person name="Monzon S."/>
            <person name="Zaballos A."/>
            <person name="Jimenez P."/>
            <person name="Dekumyoy P."/>
            <person name="Varona S."/>
            <person name="Cuesta I."/>
            <person name="Sumanam S."/>
            <person name="Adisakwattana P."/>
            <person name="Gasser R.B."/>
            <person name="Hernandez-Gonzalez A."/>
            <person name="Young N.D."/>
            <person name="Perteguer M.J."/>
        </authorList>
    </citation>
    <scope>NUCLEOTIDE SEQUENCE [LARGE SCALE GENOMIC DNA]</scope>
    <source>
        <strain evidence="6">AL3</strain>
        <tissue evidence="6">Liver</tissue>
    </source>
</reference>
<organism evidence="6 7">
    <name type="scientific">Gnathostoma spinigerum</name>
    <dbReference type="NCBI Taxonomy" id="75299"/>
    <lineage>
        <taxon>Eukaryota</taxon>
        <taxon>Metazoa</taxon>
        <taxon>Ecdysozoa</taxon>
        <taxon>Nematoda</taxon>
        <taxon>Chromadorea</taxon>
        <taxon>Rhabditida</taxon>
        <taxon>Spirurina</taxon>
        <taxon>Gnathostomatomorpha</taxon>
        <taxon>Gnathostomatoidea</taxon>
        <taxon>Gnathostomatidae</taxon>
        <taxon>Gnathostoma</taxon>
    </lineage>
</organism>
<keyword evidence="2" id="KW-0479">Metal-binding</keyword>
<evidence type="ECO:0000256" key="3">
    <source>
        <dbReference type="ARBA" id="ARBA00023211"/>
    </source>
</evidence>
<dbReference type="SMART" id="SM00156">
    <property type="entry name" value="PP2Ac"/>
    <property type="match status" value="1"/>
</dbReference>
<dbReference type="PANTHER" id="PTHR45668:SF3">
    <property type="entry name" value="SERINE_THREONINE-PROTEIN PHOSPHATASE RDGC"/>
    <property type="match status" value="1"/>
</dbReference>
<comment type="caution">
    <text evidence="6">The sequence shown here is derived from an EMBL/GenBank/DDBJ whole genome shotgun (WGS) entry which is preliminary data.</text>
</comment>
<dbReference type="GO" id="GO:0046872">
    <property type="term" value="F:metal ion binding"/>
    <property type="evidence" value="ECO:0007669"/>
    <property type="project" value="UniProtKB-KW"/>
</dbReference>
<evidence type="ECO:0000256" key="4">
    <source>
        <dbReference type="RuleBase" id="RU004273"/>
    </source>
</evidence>